<comment type="similarity">
    <text evidence="2">Belongs to the fatty acid desaturase type 1 family. AlkB subfamily.</text>
</comment>
<dbReference type="Proteomes" id="UP000297890">
    <property type="component" value="Unassembled WGS sequence"/>
</dbReference>
<keyword evidence="15" id="KW-1185">Reference proteome</keyword>
<reference evidence="14 15" key="1">
    <citation type="journal article" date="2019" name="ISME J.">
        <title>Candidatus Macondimonas diazotrophica, a novel gammaproteobacterial genus dominating crude-oil-contaminated coastal sediments.</title>
        <authorList>
            <person name="Karthikeyan S."/>
            <person name="Konstantinidis K."/>
        </authorList>
    </citation>
    <scope>NUCLEOTIDE SEQUENCE [LARGE SCALE GENOMIC DNA]</scope>
    <source>
        <strain evidence="14 15">KTK01</strain>
    </source>
</reference>
<dbReference type="GO" id="GO:0046872">
    <property type="term" value="F:metal ion binding"/>
    <property type="evidence" value="ECO:0007669"/>
    <property type="project" value="UniProtKB-KW"/>
</dbReference>
<name>A0A4Z0FAE3_9GAMM</name>
<dbReference type="GO" id="GO:0004497">
    <property type="term" value="F:monooxygenase activity"/>
    <property type="evidence" value="ECO:0007669"/>
    <property type="project" value="UniProtKB-KW"/>
</dbReference>
<dbReference type="AlphaFoldDB" id="A0A4Z0FAE3"/>
<evidence type="ECO:0000256" key="11">
    <source>
        <dbReference type="ARBA" id="ARBA00023136"/>
    </source>
</evidence>
<comment type="subcellular location">
    <subcellularLocation>
        <location evidence="1">Cell inner membrane</location>
        <topology evidence="1">Multi-pass membrane protein</topology>
    </subcellularLocation>
</comment>
<dbReference type="GO" id="GO:0006629">
    <property type="term" value="P:lipid metabolic process"/>
    <property type="evidence" value="ECO:0007669"/>
    <property type="project" value="InterPro"/>
</dbReference>
<dbReference type="GO" id="GO:0005886">
    <property type="term" value="C:plasma membrane"/>
    <property type="evidence" value="ECO:0007669"/>
    <property type="project" value="UniProtKB-SubCell"/>
</dbReference>
<feature type="transmembrane region" description="Helical" evidence="12">
    <location>
        <begin position="12"/>
        <end position="40"/>
    </location>
</feature>
<sequence length="390" mass="43026">MIKYLRYTLMHLTLLAVIVSIFAGGPWILVTGAVAGAFLFLGDHFMGDYLDEPEYAHPGILNALLYLVLPLLAAGSLAQAWMLGSGDFLGIGTAIQNMTGFDVFAARAQTGLASILGTIVVLGVLIAAAGTNVGHELTHRTWSRRDMILGRWMLAFSANPDFAVEHVYNHHARVATIGDPATARRKDTNFWLWVPGAIWHEHVAAWRFEIDRLRKIGKPVLSVDNSMLRGYAMVLALAGIFFAAAGWLGVAVFLATALVGKLTLEVANYMEHFGLVRVPDEPVQPRHSWNTNKRMSSFVLYSLTRHSAHHEQGDLPFWVLKPYPDAPEMPHGYAGTFLAALCPPLWRRMITPLLLEWDAKQASPAEREIAQKENALSDIAELRRTTLAAG</sequence>
<dbReference type="InterPro" id="IPR005804">
    <property type="entry name" value="FA_desaturase_dom"/>
</dbReference>
<evidence type="ECO:0000256" key="12">
    <source>
        <dbReference type="SAM" id="Phobius"/>
    </source>
</evidence>
<gene>
    <name evidence="14" type="ORF">E4680_07005</name>
</gene>
<evidence type="ECO:0000256" key="10">
    <source>
        <dbReference type="ARBA" id="ARBA00023033"/>
    </source>
</evidence>
<evidence type="ECO:0000259" key="13">
    <source>
        <dbReference type="Pfam" id="PF00487"/>
    </source>
</evidence>
<keyword evidence="5 12" id="KW-0812">Transmembrane</keyword>
<keyword evidence="3" id="KW-1003">Cell membrane</keyword>
<keyword evidence="8" id="KW-0560">Oxidoreductase</keyword>
<evidence type="ECO:0000256" key="7">
    <source>
        <dbReference type="ARBA" id="ARBA00022989"/>
    </source>
</evidence>
<evidence type="ECO:0000256" key="1">
    <source>
        <dbReference type="ARBA" id="ARBA00004429"/>
    </source>
</evidence>
<keyword evidence="4" id="KW-0997">Cell inner membrane</keyword>
<dbReference type="RefSeq" id="WP_135281691.1">
    <property type="nucleotide sequence ID" value="NZ_SRIO01000007.1"/>
</dbReference>
<evidence type="ECO:0000313" key="15">
    <source>
        <dbReference type="Proteomes" id="UP000297890"/>
    </source>
</evidence>
<feature type="transmembrane region" description="Helical" evidence="12">
    <location>
        <begin position="231"/>
        <end position="260"/>
    </location>
</feature>
<dbReference type="CDD" id="cd03512">
    <property type="entry name" value="Alkane-hydroxylase"/>
    <property type="match status" value="1"/>
</dbReference>
<keyword evidence="10 14" id="KW-0503">Monooxygenase</keyword>
<evidence type="ECO:0000256" key="5">
    <source>
        <dbReference type="ARBA" id="ARBA00022692"/>
    </source>
</evidence>
<protein>
    <submittedName>
        <fullName evidence="14">Alkane 1-monooxygenase</fullName>
    </submittedName>
</protein>
<feature type="domain" description="Fatty acid desaturase" evidence="13">
    <location>
        <begin position="116"/>
        <end position="322"/>
    </location>
</feature>
<proteinExistence type="inferred from homology"/>
<evidence type="ECO:0000313" key="14">
    <source>
        <dbReference type="EMBL" id="TFZ82704.1"/>
    </source>
</evidence>
<evidence type="ECO:0000256" key="6">
    <source>
        <dbReference type="ARBA" id="ARBA00022723"/>
    </source>
</evidence>
<evidence type="ECO:0000256" key="9">
    <source>
        <dbReference type="ARBA" id="ARBA00023004"/>
    </source>
</evidence>
<organism evidence="14 15">
    <name type="scientific">Candidatus Macondimonas diazotrophica</name>
    <dbReference type="NCBI Taxonomy" id="2305248"/>
    <lineage>
        <taxon>Bacteria</taxon>
        <taxon>Pseudomonadati</taxon>
        <taxon>Pseudomonadota</taxon>
        <taxon>Gammaproteobacteria</taxon>
        <taxon>Chromatiales</taxon>
        <taxon>Ectothiorhodospiraceae</taxon>
        <taxon>Candidatus Macondimonas</taxon>
    </lineage>
</organism>
<dbReference type="Pfam" id="PF00487">
    <property type="entry name" value="FA_desaturase"/>
    <property type="match status" value="1"/>
</dbReference>
<keyword evidence="9" id="KW-0408">Iron</keyword>
<feature type="transmembrane region" description="Helical" evidence="12">
    <location>
        <begin position="104"/>
        <end position="129"/>
    </location>
</feature>
<comment type="caution">
    <text evidence="14">The sequence shown here is derived from an EMBL/GenBank/DDBJ whole genome shotgun (WGS) entry which is preliminary data.</text>
</comment>
<keyword evidence="6" id="KW-0479">Metal-binding</keyword>
<accession>A0A4Z0FAE3</accession>
<evidence type="ECO:0000256" key="3">
    <source>
        <dbReference type="ARBA" id="ARBA00022475"/>
    </source>
</evidence>
<dbReference type="InterPro" id="IPR033885">
    <property type="entry name" value="AlkB/XylM"/>
</dbReference>
<evidence type="ECO:0000256" key="4">
    <source>
        <dbReference type="ARBA" id="ARBA00022519"/>
    </source>
</evidence>
<dbReference type="PANTHER" id="PTHR38674:SF1">
    <property type="entry name" value="ALKANE 1-MONOOXYGENASE 1"/>
    <property type="match status" value="1"/>
</dbReference>
<evidence type="ECO:0000256" key="8">
    <source>
        <dbReference type="ARBA" id="ARBA00023002"/>
    </source>
</evidence>
<dbReference type="PANTHER" id="PTHR38674">
    <property type="entry name" value="ALKANE 1-MONOOXYGENASE 1"/>
    <property type="match status" value="1"/>
</dbReference>
<evidence type="ECO:0000256" key="2">
    <source>
        <dbReference type="ARBA" id="ARBA00010823"/>
    </source>
</evidence>
<keyword evidence="7 12" id="KW-1133">Transmembrane helix</keyword>
<dbReference type="EMBL" id="SRIO01000007">
    <property type="protein sequence ID" value="TFZ82704.1"/>
    <property type="molecule type" value="Genomic_DNA"/>
</dbReference>
<keyword evidence="11 12" id="KW-0472">Membrane</keyword>
<feature type="transmembrane region" description="Helical" evidence="12">
    <location>
        <begin position="60"/>
        <end position="83"/>
    </location>
</feature>
<dbReference type="OrthoDB" id="4759734at2"/>